<dbReference type="Gene3D" id="3.40.140.10">
    <property type="entry name" value="Cytidine Deaminase, domain 2"/>
    <property type="match status" value="1"/>
</dbReference>
<keyword evidence="2 7" id="KW-0819">tRNA processing</keyword>
<keyword evidence="10" id="KW-1185">Reference proteome</keyword>
<proteinExistence type="inferred from homology"/>
<dbReference type="PANTHER" id="PTHR11079:SF202">
    <property type="entry name" value="TRNA-SPECIFIC ADENOSINE DEAMINASE"/>
    <property type="match status" value="1"/>
</dbReference>
<dbReference type="OrthoDB" id="9802676at2"/>
<evidence type="ECO:0000256" key="1">
    <source>
        <dbReference type="ARBA" id="ARBA00011738"/>
    </source>
</evidence>
<dbReference type="NCBIfam" id="NF008113">
    <property type="entry name" value="PRK10860.1"/>
    <property type="match status" value="1"/>
</dbReference>
<dbReference type="PATRIC" id="fig|1140003.3.peg.2001"/>
<sequence>MEKTSTLTKVQKEVFMNEAILEARKAQMLQEVPIGAIVVLDGQIIGRGHNLRETTQDATMHAEMIAIKEACQRVGSWRLEQAQLFVTLEPCPMCAGASMLARIDEIYFGAFDPKGGASGSLLNLSTDERFNHWSYVEAGVLGETCGALLTDFFRELRQRKKKLKKTSNSPELPL</sequence>
<dbReference type="Proteomes" id="UP000015961">
    <property type="component" value="Unassembled WGS sequence"/>
</dbReference>
<organism evidence="9 10">
    <name type="scientific">Enterococcus sulfureus ATCC 49903</name>
    <dbReference type="NCBI Taxonomy" id="1140003"/>
    <lineage>
        <taxon>Bacteria</taxon>
        <taxon>Bacillati</taxon>
        <taxon>Bacillota</taxon>
        <taxon>Bacilli</taxon>
        <taxon>Lactobacillales</taxon>
        <taxon>Enterococcaceae</taxon>
        <taxon>Enterococcus</taxon>
    </lineage>
</organism>
<evidence type="ECO:0000256" key="3">
    <source>
        <dbReference type="ARBA" id="ARBA00022723"/>
    </source>
</evidence>
<dbReference type="InterPro" id="IPR002125">
    <property type="entry name" value="CMP_dCMP_dom"/>
</dbReference>
<gene>
    <name evidence="7" type="primary">tadA</name>
    <name evidence="9" type="ORF">I573_01938</name>
</gene>
<feature type="binding site" evidence="7">
    <location>
        <position position="94"/>
    </location>
    <ligand>
        <name>Zn(2+)</name>
        <dbReference type="ChEBI" id="CHEBI:29105"/>
        <note>catalytic</note>
    </ligand>
</feature>
<feature type="active site" description="Proton donor" evidence="7">
    <location>
        <position position="63"/>
    </location>
</feature>
<dbReference type="Pfam" id="PF00383">
    <property type="entry name" value="dCMP_cyt_deam_1"/>
    <property type="match status" value="1"/>
</dbReference>
<comment type="catalytic activity">
    <reaction evidence="6 7">
        <text>adenosine(34) in tRNA + H2O + H(+) = inosine(34) in tRNA + NH4(+)</text>
        <dbReference type="Rhea" id="RHEA:43168"/>
        <dbReference type="Rhea" id="RHEA-COMP:10373"/>
        <dbReference type="Rhea" id="RHEA-COMP:10374"/>
        <dbReference type="ChEBI" id="CHEBI:15377"/>
        <dbReference type="ChEBI" id="CHEBI:15378"/>
        <dbReference type="ChEBI" id="CHEBI:28938"/>
        <dbReference type="ChEBI" id="CHEBI:74411"/>
        <dbReference type="ChEBI" id="CHEBI:82852"/>
        <dbReference type="EC" id="3.5.4.33"/>
    </reaction>
</comment>
<reference evidence="9 10" key="1">
    <citation type="submission" date="2013-03" db="EMBL/GenBank/DDBJ databases">
        <title>The Genome Sequence of Enterococcus sulfureus ATCC_49903 (PacBio/Illumina hybrid assembly).</title>
        <authorList>
            <consortium name="The Broad Institute Genomics Platform"/>
            <consortium name="The Broad Institute Genome Sequencing Center for Infectious Disease"/>
            <person name="Earl A."/>
            <person name="Russ C."/>
            <person name="Gilmore M."/>
            <person name="Surin D."/>
            <person name="Walker B."/>
            <person name="Young S."/>
            <person name="Zeng Q."/>
            <person name="Gargeya S."/>
            <person name="Fitzgerald M."/>
            <person name="Haas B."/>
            <person name="Abouelleil A."/>
            <person name="Allen A.W."/>
            <person name="Alvarado L."/>
            <person name="Arachchi H.M."/>
            <person name="Berlin A.M."/>
            <person name="Chapman S.B."/>
            <person name="Gainer-Dewar J."/>
            <person name="Goldberg J."/>
            <person name="Griggs A."/>
            <person name="Gujja S."/>
            <person name="Hansen M."/>
            <person name="Howarth C."/>
            <person name="Imamovic A."/>
            <person name="Ireland A."/>
            <person name="Larimer J."/>
            <person name="McCowan C."/>
            <person name="Murphy C."/>
            <person name="Pearson M."/>
            <person name="Poon T.W."/>
            <person name="Priest M."/>
            <person name="Roberts A."/>
            <person name="Saif S."/>
            <person name="Shea T."/>
            <person name="Sisk P."/>
            <person name="Sykes S."/>
            <person name="Wortman J."/>
            <person name="Nusbaum C."/>
            <person name="Birren B."/>
        </authorList>
    </citation>
    <scope>NUCLEOTIDE SEQUENCE [LARGE SCALE GENOMIC DNA]</scope>
    <source>
        <strain evidence="9 10">ATCC 49903</strain>
    </source>
</reference>
<dbReference type="InterPro" id="IPR028883">
    <property type="entry name" value="tRNA_aden_deaminase"/>
</dbReference>
<accession>S0P3M4</accession>
<feature type="domain" description="CMP/dCMP-type deaminase" evidence="8">
    <location>
        <begin position="10"/>
        <end position="121"/>
    </location>
</feature>
<dbReference type="FunFam" id="3.40.140.10:FF:000005">
    <property type="entry name" value="tRNA-specific adenosine deaminase"/>
    <property type="match status" value="1"/>
</dbReference>
<dbReference type="SUPFAM" id="SSF53927">
    <property type="entry name" value="Cytidine deaminase-like"/>
    <property type="match status" value="1"/>
</dbReference>
<name>S0P3M4_9ENTE</name>
<dbReference type="GO" id="GO:0008270">
    <property type="term" value="F:zinc ion binding"/>
    <property type="evidence" value="ECO:0007669"/>
    <property type="project" value="UniProtKB-UniRule"/>
</dbReference>
<comment type="function">
    <text evidence="7">Catalyzes the deamination of adenosine to inosine at the wobble position 34 of tRNA(Arg2).</text>
</comment>
<feature type="binding site" evidence="7">
    <location>
        <position position="61"/>
    </location>
    <ligand>
        <name>Zn(2+)</name>
        <dbReference type="ChEBI" id="CHEBI:29105"/>
        <note>catalytic</note>
    </ligand>
</feature>
<evidence type="ECO:0000313" key="9">
    <source>
        <dbReference type="EMBL" id="EOT83388.1"/>
    </source>
</evidence>
<evidence type="ECO:0000256" key="5">
    <source>
        <dbReference type="ARBA" id="ARBA00022833"/>
    </source>
</evidence>
<comment type="similarity">
    <text evidence="7">Belongs to the cytidine and deoxycytidylate deaminase family.</text>
</comment>
<dbReference type="PROSITE" id="PS51747">
    <property type="entry name" value="CYT_DCMP_DEAMINASES_2"/>
    <property type="match status" value="1"/>
</dbReference>
<dbReference type="PANTHER" id="PTHR11079">
    <property type="entry name" value="CYTOSINE DEAMINASE FAMILY MEMBER"/>
    <property type="match status" value="1"/>
</dbReference>
<comment type="subunit">
    <text evidence="1 7">Homodimer.</text>
</comment>
<dbReference type="HAMAP" id="MF_00972">
    <property type="entry name" value="tRNA_aden_deaminase"/>
    <property type="match status" value="1"/>
</dbReference>
<evidence type="ECO:0000256" key="4">
    <source>
        <dbReference type="ARBA" id="ARBA00022801"/>
    </source>
</evidence>
<evidence type="ECO:0000313" key="10">
    <source>
        <dbReference type="Proteomes" id="UP000015961"/>
    </source>
</evidence>
<dbReference type="AlphaFoldDB" id="S0P3M4"/>
<keyword evidence="5 7" id="KW-0862">Zinc</keyword>
<evidence type="ECO:0000256" key="7">
    <source>
        <dbReference type="HAMAP-Rule" id="MF_00972"/>
    </source>
</evidence>
<evidence type="ECO:0000259" key="8">
    <source>
        <dbReference type="PROSITE" id="PS51747"/>
    </source>
</evidence>
<feature type="binding site" evidence="7">
    <location>
        <position position="91"/>
    </location>
    <ligand>
        <name>Zn(2+)</name>
        <dbReference type="ChEBI" id="CHEBI:29105"/>
        <note>catalytic</note>
    </ligand>
</feature>
<dbReference type="EMBL" id="ASWO01000006">
    <property type="protein sequence ID" value="EOT83388.1"/>
    <property type="molecule type" value="Genomic_DNA"/>
</dbReference>
<dbReference type="EC" id="3.5.4.33" evidence="7"/>
<evidence type="ECO:0000256" key="6">
    <source>
        <dbReference type="ARBA" id="ARBA00048045"/>
    </source>
</evidence>
<evidence type="ECO:0000256" key="2">
    <source>
        <dbReference type="ARBA" id="ARBA00022694"/>
    </source>
</evidence>
<dbReference type="GO" id="GO:0002100">
    <property type="term" value="P:tRNA wobble adenosine to inosine editing"/>
    <property type="evidence" value="ECO:0007669"/>
    <property type="project" value="UniProtKB-UniRule"/>
</dbReference>
<dbReference type="STRING" id="1140003.OMY_02076"/>
<comment type="caution">
    <text evidence="9">The sequence shown here is derived from an EMBL/GenBank/DDBJ whole genome shotgun (WGS) entry which is preliminary data.</text>
</comment>
<keyword evidence="4 7" id="KW-0378">Hydrolase</keyword>
<dbReference type="InterPro" id="IPR016193">
    <property type="entry name" value="Cytidine_deaminase-like"/>
</dbReference>
<comment type="cofactor">
    <cofactor evidence="7">
        <name>Zn(2+)</name>
        <dbReference type="ChEBI" id="CHEBI:29105"/>
    </cofactor>
    <text evidence="7">Binds 1 zinc ion per subunit.</text>
</comment>
<protein>
    <recommendedName>
        <fullName evidence="7">tRNA-specific adenosine deaminase</fullName>
        <ecNumber evidence="7">3.5.4.33</ecNumber>
    </recommendedName>
</protein>
<dbReference type="RefSeq" id="WP_016186506.1">
    <property type="nucleotide sequence ID" value="NZ_ASWO01000006.1"/>
</dbReference>
<dbReference type="eggNOG" id="COG0590">
    <property type="taxonomic scope" value="Bacteria"/>
</dbReference>
<keyword evidence="3 7" id="KW-0479">Metal-binding</keyword>
<dbReference type="GO" id="GO:0052717">
    <property type="term" value="F:tRNA-specific adenosine-34 deaminase activity"/>
    <property type="evidence" value="ECO:0007669"/>
    <property type="project" value="UniProtKB-UniRule"/>
</dbReference>
<dbReference type="CDD" id="cd01285">
    <property type="entry name" value="nucleoside_deaminase"/>
    <property type="match status" value="1"/>
</dbReference>